<dbReference type="EMBL" id="JBAHYK010000045">
    <property type="protein sequence ID" value="KAL0579867.1"/>
    <property type="molecule type" value="Genomic_DNA"/>
</dbReference>
<dbReference type="CDD" id="cd19165">
    <property type="entry name" value="HemeO"/>
    <property type="match status" value="1"/>
</dbReference>
<evidence type="ECO:0000256" key="3">
    <source>
        <dbReference type="ARBA" id="ARBA00023004"/>
    </source>
</evidence>
<keyword evidence="1" id="KW-0349">Heme</keyword>
<dbReference type="SUPFAM" id="SSF48613">
    <property type="entry name" value="Heme oxygenase-like"/>
    <property type="match status" value="1"/>
</dbReference>
<dbReference type="Proteomes" id="UP001465976">
    <property type="component" value="Unassembled WGS sequence"/>
</dbReference>
<evidence type="ECO:0000313" key="4">
    <source>
        <dbReference type="EMBL" id="KAL0579867.1"/>
    </source>
</evidence>
<reference evidence="4 5" key="1">
    <citation type="submission" date="2024-02" db="EMBL/GenBank/DDBJ databases">
        <title>A draft genome for the cacao thread blight pathogen Marasmius crinis-equi.</title>
        <authorList>
            <person name="Cohen S.P."/>
            <person name="Baruah I.K."/>
            <person name="Amoako-Attah I."/>
            <person name="Bukari Y."/>
            <person name="Meinhardt L.W."/>
            <person name="Bailey B.A."/>
        </authorList>
    </citation>
    <scope>NUCLEOTIDE SEQUENCE [LARGE SCALE GENOMIC DNA]</scope>
    <source>
        <strain evidence="4 5">GH-76</strain>
    </source>
</reference>
<accession>A0ABR3FX18</accession>
<evidence type="ECO:0000256" key="1">
    <source>
        <dbReference type="ARBA" id="ARBA00022617"/>
    </source>
</evidence>
<dbReference type="InterPro" id="IPR002051">
    <property type="entry name" value="Haem_Oase"/>
</dbReference>
<proteinExistence type="predicted"/>
<organism evidence="4 5">
    <name type="scientific">Marasmius crinis-equi</name>
    <dbReference type="NCBI Taxonomy" id="585013"/>
    <lineage>
        <taxon>Eukaryota</taxon>
        <taxon>Fungi</taxon>
        <taxon>Dikarya</taxon>
        <taxon>Basidiomycota</taxon>
        <taxon>Agaricomycotina</taxon>
        <taxon>Agaricomycetes</taxon>
        <taxon>Agaricomycetidae</taxon>
        <taxon>Agaricales</taxon>
        <taxon>Marasmiineae</taxon>
        <taxon>Marasmiaceae</taxon>
        <taxon>Marasmius</taxon>
    </lineage>
</organism>
<dbReference type="PRINTS" id="PR00088">
    <property type="entry name" value="HAEMOXYGNASE"/>
</dbReference>
<dbReference type="Gene3D" id="1.20.910.10">
    <property type="entry name" value="Heme oxygenase-like"/>
    <property type="match status" value="1"/>
</dbReference>
<keyword evidence="3" id="KW-0408">Iron</keyword>
<dbReference type="InterPro" id="IPR016084">
    <property type="entry name" value="Haem_Oase-like_multi-hlx"/>
</dbReference>
<protein>
    <recommendedName>
        <fullName evidence="6">Heme oxygenase</fullName>
    </recommendedName>
</protein>
<gene>
    <name evidence="4" type="ORF">V5O48_002114</name>
</gene>
<evidence type="ECO:0000256" key="2">
    <source>
        <dbReference type="ARBA" id="ARBA00022723"/>
    </source>
</evidence>
<comment type="caution">
    <text evidence="4">The sequence shown here is derived from an EMBL/GenBank/DDBJ whole genome shotgun (WGS) entry which is preliminary data.</text>
</comment>
<evidence type="ECO:0000313" key="5">
    <source>
        <dbReference type="Proteomes" id="UP001465976"/>
    </source>
</evidence>
<sequence length="322" mass="35202">MRATIDYSRPLSDVLRESTKEAHQSIEASSGASLLLSGKLSKEEYVRFLMMLWHVYAALELALERHANHPVLEPTYNPPLLQRAPALSADISHLLGVPESSWKSHPIHKALLETAPQALTDYVDRIHELADSEDPSRLVAHGYVRYLGDLSGGQTIRHTIAKSYALDEKSGLGTAFYAFKELASTKPANQGEMKRIKDWYRAGMNDGAGSNTELKASIADEASRVFYLNSGLFGAIDIGDDERARLIKLSSPQPEEEESILITPPPRPDEKGYSVASVAALIAAVSLAHFALTVGGFTGSRGYAKLDVVEGWIDSAWRTITA</sequence>
<dbReference type="PANTHER" id="PTHR10720:SF0">
    <property type="entry name" value="HEME OXYGENASE"/>
    <property type="match status" value="1"/>
</dbReference>
<dbReference type="Pfam" id="PF01126">
    <property type="entry name" value="Heme_oxygenase"/>
    <property type="match status" value="1"/>
</dbReference>
<keyword evidence="2" id="KW-0479">Metal-binding</keyword>
<dbReference type="PANTHER" id="PTHR10720">
    <property type="entry name" value="HEME OXYGENASE"/>
    <property type="match status" value="1"/>
</dbReference>
<name>A0ABR3FX18_9AGAR</name>
<evidence type="ECO:0008006" key="6">
    <source>
        <dbReference type="Google" id="ProtNLM"/>
    </source>
</evidence>
<keyword evidence="5" id="KW-1185">Reference proteome</keyword>
<dbReference type="InterPro" id="IPR016053">
    <property type="entry name" value="Haem_Oase-like"/>
</dbReference>